<accession>A0A931MYG0</accession>
<dbReference type="GO" id="GO:0005524">
    <property type="term" value="F:ATP binding"/>
    <property type="evidence" value="ECO:0007669"/>
    <property type="project" value="UniProtKB-KW"/>
</dbReference>
<dbReference type="InterPro" id="IPR003439">
    <property type="entry name" value="ABC_transporter-like_ATP-bd"/>
</dbReference>
<dbReference type="Gene3D" id="3.40.50.300">
    <property type="entry name" value="P-loop containing nucleotide triphosphate hydrolases"/>
    <property type="match status" value="1"/>
</dbReference>
<proteinExistence type="inferred from homology"/>
<dbReference type="EMBL" id="JADZLT010000049">
    <property type="protein sequence ID" value="MBH0237955.1"/>
    <property type="molecule type" value="Genomic_DNA"/>
</dbReference>
<evidence type="ECO:0000313" key="7">
    <source>
        <dbReference type="Proteomes" id="UP000631694"/>
    </source>
</evidence>
<dbReference type="InterPro" id="IPR017871">
    <property type="entry name" value="ABC_transporter-like_CS"/>
</dbReference>
<keyword evidence="4 6" id="KW-0067">ATP-binding</keyword>
<sequence length="280" mass="30277">MDPQRASIPAGAEAGSGRPIIRLRNVSKTFSSGTVALSGLSLDVAPGSFVSLLGPSGCGKSTALRIIAGLGDPTSGTVEWPTSKHDSSGRPEREISFVFQEPTLMPWATVFRNVWLPLRLKGISKAEASGRVMEALDLVGLAKFAGAYPRELSGGMKMRVSIARALVTRPKVLLMDEPFAALDEITRFKLNNDLLHLWETYGWTVVFVTHSVFESVYLSDRIVVMAARPGRVFEDMAIDAPYPRGDAFRTSAGYAEHCRRVSASLHAAIMSSTAGLDDHL</sequence>
<dbReference type="InterPro" id="IPR003593">
    <property type="entry name" value="AAA+_ATPase"/>
</dbReference>
<comment type="similarity">
    <text evidence="1">Belongs to the ABC transporter superfamily.</text>
</comment>
<dbReference type="Pfam" id="PF00005">
    <property type="entry name" value="ABC_tran"/>
    <property type="match status" value="1"/>
</dbReference>
<reference evidence="6" key="1">
    <citation type="submission" date="2020-12" db="EMBL/GenBank/DDBJ databases">
        <title>Methylobrevis albus sp. nov., isolated from fresh water lack sediment.</title>
        <authorList>
            <person name="Zou Q."/>
        </authorList>
    </citation>
    <scope>NUCLEOTIDE SEQUENCE</scope>
    <source>
        <strain evidence="6">L22</strain>
    </source>
</reference>
<keyword evidence="2" id="KW-0813">Transport</keyword>
<dbReference type="SMART" id="SM00382">
    <property type="entry name" value="AAA"/>
    <property type="match status" value="1"/>
</dbReference>
<dbReference type="PANTHER" id="PTHR42788">
    <property type="entry name" value="TAURINE IMPORT ATP-BINDING PROTEIN-RELATED"/>
    <property type="match status" value="1"/>
</dbReference>
<evidence type="ECO:0000256" key="4">
    <source>
        <dbReference type="ARBA" id="ARBA00022840"/>
    </source>
</evidence>
<organism evidence="6 7">
    <name type="scientific">Methylobrevis albus</name>
    <dbReference type="NCBI Taxonomy" id="2793297"/>
    <lineage>
        <taxon>Bacteria</taxon>
        <taxon>Pseudomonadati</taxon>
        <taxon>Pseudomonadota</taxon>
        <taxon>Alphaproteobacteria</taxon>
        <taxon>Hyphomicrobiales</taxon>
        <taxon>Pleomorphomonadaceae</taxon>
        <taxon>Methylobrevis</taxon>
    </lineage>
</organism>
<dbReference type="Proteomes" id="UP000631694">
    <property type="component" value="Unassembled WGS sequence"/>
</dbReference>
<feature type="domain" description="ABC transporter" evidence="5">
    <location>
        <begin position="21"/>
        <end position="252"/>
    </location>
</feature>
<dbReference type="SUPFAM" id="SSF52540">
    <property type="entry name" value="P-loop containing nucleoside triphosphate hydrolases"/>
    <property type="match status" value="1"/>
</dbReference>
<dbReference type="PANTHER" id="PTHR42788:SF19">
    <property type="entry name" value="ALIPHATIC SULFONATES IMPORT ATP-BINDING PROTEIN SSUB 2"/>
    <property type="match status" value="1"/>
</dbReference>
<dbReference type="GO" id="GO:0016887">
    <property type="term" value="F:ATP hydrolysis activity"/>
    <property type="evidence" value="ECO:0007669"/>
    <property type="project" value="InterPro"/>
</dbReference>
<dbReference type="RefSeq" id="WP_197311008.1">
    <property type="nucleotide sequence ID" value="NZ_JADZLT010000049.1"/>
</dbReference>
<protein>
    <submittedName>
        <fullName evidence="6">ABC transporter ATP-binding protein</fullName>
    </submittedName>
</protein>
<dbReference type="PROSITE" id="PS50893">
    <property type="entry name" value="ABC_TRANSPORTER_2"/>
    <property type="match status" value="1"/>
</dbReference>
<dbReference type="AlphaFoldDB" id="A0A931MYG0"/>
<evidence type="ECO:0000259" key="5">
    <source>
        <dbReference type="PROSITE" id="PS50893"/>
    </source>
</evidence>
<comment type="caution">
    <text evidence="6">The sequence shown here is derived from an EMBL/GenBank/DDBJ whole genome shotgun (WGS) entry which is preliminary data.</text>
</comment>
<evidence type="ECO:0000256" key="2">
    <source>
        <dbReference type="ARBA" id="ARBA00022448"/>
    </source>
</evidence>
<keyword evidence="7" id="KW-1185">Reference proteome</keyword>
<dbReference type="InterPro" id="IPR050166">
    <property type="entry name" value="ABC_transporter_ATP-bind"/>
</dbReference>
<evidence type="ECO:0000256" key="1">
    <source>
        <dbReference type="ARBA" id="ARBA00005417"/>
    </source>
</evidence>
<gene>
    <name evidence="6" type="ORF">I5731_08995</name>
</gene>
<dbReference type="InterPro" id="IPR027417">
    <property type="entry name" value="P-loop_NTPase"/>
</dbReference>
<evidence type="ECO:0000256" key="3">
    <source>
        <dbReference type="ARBA" id="ARBA00022741"/>
    </source>
</evidence>
<dbReference type="CDD" id="cd03293">
    <property type="entry name" value="ABC_NrtD_SsuB_transporters"/>
    <property type="match status" value="1"/>
</dbReference>
<name>A0A931MYG0_9HYPH</name>
<evidence type="ECO:0000313" key="6">
    <source>
        <dbReference type="EMBL" id="MBH0237955.1"/>
    </source>
</evidence>
<dbReference type="PROSITE" id="PS00211">
    <property type="entry name" value="ABC_TRANSPORTER_1"/>
    <property type="match status" value="1"/>
</dbReference>
<keyword evidence="3" id="KW-0547">Nucleotide-binding</keyword>